<sequence length="59" mass="6901">MKKTNLAILSPYYSTAHLAVNFDITTLTYMVFSVIVRKSFSRIVILVKVFRRIFLLFVD</sequence>
<accession>A0A382CWR8</accession>
<feature type="transmembrane region" description="Helical" evidence="1">
    <location>
        <begin position="12"/>
        <end position="36"/>
    </location>
</feature>
<name>A0A382CWR8_9ZZZZ</name>
<keyword evidence="1" id="KW-0472">Membrane</keyword>
<organism evidence="2">
    <name type="scientific">marine metagenome</name>
    <dbReference type="NCBI Taxonomy" id="408172"/>
    <lineage>
        <taxon>unclassified sequences</taxon>
        <taxon>metagenomes</taxon>
        <taxon>ecological metagenomes</taxon>
    </lineage>
</organism>
<reference evidence="2" key="1">
    <citation type="submission" date="2018-05" db="EMBL/GenBank/DDBJ databases">
        <authorList>
            <person name="Lanie J.A."/>
            <person name="Ng W.-L."/>
            <person name="Kazmierczak K.M."/>
            <person name="Andrzejewski T.M."/>
            <person name="Davidsen T.M."/>
            <person name="Wayne K.J."/>
            <person name="Tettelin H."/>
            <person name="Glass J.I."/>
            <person name="Rusch D."/>
            <person name="Podicherti R."/>
            <person name="Tsui H.-C.T."/>
            <person name="Winkler M.E."/>
        </authorList>
    </citation>
    <scope>NUCLEOTIDE SEQUENCE</scope>
</reference>
<gene>
    <name evidence="2" type="ORF">METZ01_LOCUS183359</name>
</gene>
<protein>
    <submittedName>
        <fullName evidence="2">Uncharacterized protein</fullName>
    </submittedName>
</protein>
<dbReference type="AlphaFoldDB" id="A0A382CWR8"/>
<evidence type="ECO:0000313" key="2">
    <source>
        <dbReference type="EMBL" id="SVB30505.1"/>
    </source>
</evidence>
<keyword evidence="1" id="KW-0812">Transmembrane</keyword>
<evidence type="ECO:0000256" key="1">
    <source>
        <dbReference type="SAM" id="Phobius"/>
    </source>
</evidence>
<proteinExistence type="predicted"/>
<dbReference type="EMBL" id="UINC01036477">
    <property type="protein sequence ID" value="SVB30505.1"/>
    <property type="molecule type" value="Genomic_DNA"/>
</dbReference>
<keyword evidence="1" id="KW-1133">Transmembrane helix</keyword>